<proteinExistence type="predicted"/>
<evidence type="ECO:0000313" key="2">
    <source>
        <dbReference type="EMBL" id="KAA1251138.1"/>
    </source>
</evidence>
<dbReference type="InterPro" id="IPR025326">
    <property type="entry name" value="DUF4232"/>
</dbReference>
<dbReference type="EMBL" id="VTZN01000022">
    <property type="protein sequence ID" value="KAA1251138.1"/>
    <property type="molecule type" value="Genomic_DNA"/>
</dbReference>
<protein>
    <submittedName>
        <fullName evidence="2">DUF4232 domain-containing protein</fullName>
    </submittedName>
</protein>
<dbReference type="AlphaFoldDB" id="A0A5B1BQQ6"/>
<accession>A0A5B1BQQ6</accession>
<comment type="caution">
    <text evidence="2">The sequence shown here is derived from an EMBL/GenBank/DDBJ whole genome shotgun (WGS) entry which is preliminary data.</text>
</comment>
<keyword evidence="3" id="KW-1185">Reference proteome</keyword>
<organism evidence="2 3">
    <name type="scientific">Mycobacterium simiae</name>
    <name type="common">Mycobacterium habana</name>
    <dbReference type="NCBI Taxonomy" id="1784"/>
    <lineage>
        <taxon>Bacteria</taxon>
        <taxon>Bacillati</taxon>
        <taxon>Actinomycetota</taxon>
        <taxon>Actinomycetes</taxon>
        <taxon>Mycobacteriales</taxon>
        <taxon>Mycobacteriaceae</taxon>
        <taxon>Mycobacterium</taxon>
        <taxon>Mycobacterium simiae complex</taxon>
    </lineage>
</organism>
<name>A0A5B1BQQ6_MYCSI</name>
<sequence>MRGCPTARTTLAHRLCPICRARTALSPIIVDVPKLRERLPHLNRLLVATSALTAIGAVPSPPASAAPKDQPPPCAAEQLAVSATSPQAAMGHRAVTLIFALVDDAMPCTLSGYPMVDTAAGGPLLHATDTLRGYMGGLPSGVNAPLDVPLTSSDQAHAIVEGMAVDGSGNPCATYTELRITPPGTAQVFTVPTGIEACQLQVHPITVAQAATGRVPSG</sequence>
<dbReference type="OrthoDB" id="4554818at2"/>
<dbReference type="Proteomes" id="UP000324701">
    <property type="component" value="Unassembled WGS sequence"/>
</dbReference>
<feature type="domain" description="DUF4232" evidence="1">
    <location>
        <begin position="74"/>
        <end position="205"/>
    </location>
</feature>
<evidence type="ECO:0000259" key="1">
    <source>
        <dbReference type="Pfam" id="PF14016"/>
    </source>
</evidence>
<evidence type="ECO:0000313" key="3">
    <source>
        <dbReference type="Proteomes" id="UP000324701"/>
    </source>
</evidence>
<gene>
    <name evidence="2" type="ORF">F0Q45_06080</name>
</gene>
<reference evidence="2 3" key="1">
    <citation type="submission" date="2019-09" db="EMBL/GenBank/DDBJ databases">
        <title>Report of infection by Mycobacterium simiae a patient suffering from pulmonary tuberculosis.</title>
        <authorList>
            <person name="Mohanty P.S."/>
            <person name="Bansal A.K."/>
            <person name="Singh H."/>
            <person name="Sharma S."/>
            <person name="Patil S.A."/>
            <person name="Upadhaya P."/>
            <person name="Singh P.K."/>
            <person name="Kumar D."/>
            <person name="Kumar S."/>
            <person name="Singh R.K."/>
            <person name="Chaudhary B."/>
        </authorList>
    </citation>
    <scope>NUCLEOTIDE SEQUENCE [LARGE SCALE GENOMIC DNA]</scope>
    <source>
        <strain evidence="2 3">JAL-560-SIM</strain>
    </source>
</reference>
<dbReference type="Pfam" id="PF14016">
    <property type="entry name" value="DUF4232"/>
    <property type="match status" value="1"/>
</dbReference>